<evidence type="ECO:0000313" key="2">
    <source>
        <dbReference type="EMBL" id="AES97220.1"/>
    </source>
</evidence>
<feature type="transmembrane region" description="Helical" evidence="1">
    <location>
        <begin position="45"/>
        <end position="62"/>
    </location>
</feature>
<evidence type="ECO:0000256" key="1">
    <source>
        <dbReference type="SAM" id="Phobius"/>
    </source>
</evidence>
<keyword evidence="4" id="KW-1185">Reference proteome</keyword>
<evidence type="ECO:0000313" key="4">
    <source>
        <dbReference type="Proteomes" id="UP000002051"/>
    </source>
</evidence>
<reference evidence="2 4" key="2">
    <citation type="journal article" date="2014" name="BMC Genomics">
        <title>An improved genome release (version Mt4.0) for the model legume Medicago truncatula.</title>
        <authorList>
            <person name="Tang H."/>
            <person name="Krishnakumar V."/>
            <person name="Bidwell S."/>
            <person name="Rosen B."/>
            <person name="Chan A."/>
            <person name="Zhou S."/>
            <person name="Gentzbittel L."/>
            <person name="Childs K.L."/>
            <person name="Yandell M."/>
            <person name="Gundlach H."/>
            <person name="Mayer K.F."/>
            <person name="Schwartz D.C."/>
            <person name="Town C.D."/>
        </authorList>
    </citation>
    <scope>GENOME REANNOTATION</scope>
    <source>
        <strain evidence="3 4">cv. Jemalong A17</strain>
    </source>
</reference>
<gene>
    <name evidence="2" type="ordered locus">MTR_5g047240</name>
</gene>
<proteinExistence type="predicted"/>
<dbReference type="EnsemblPlants" id="AES97220">
    <property type="protein sequence ID" value="AES97220"/>
    <property type="gene ID" value="MTR_5g047240"/>
</dbReference>
<dbReference type="AlphaFoldDB" id="G7JY61"/>
<sequence>MPHSMRLAYEHGQGVLVAWFLSFFSGKPLKASGRRQGSSIATSRQWIFILFFFSLGVNKDFLMHHNRTHGPCWLFLFDFVPSYVTVPWTPVMISPSKPMSSWAPALIGTLVINIFMKIIIKVSKLNDKKT</sequence>
<evidence type="ECO:0000313" key="3">
    <source>
        <dbReference type="EnsemblPlants" id="AES97220"/>
    </source>
</evidence>
<feature type="transmembrane region" description="Helical" evidence="1">
    <location>
        <begin position="99"/>
        <end position="120"/>
    </location>
</feature>
<dbReference type="Proteomes" id="UP000002051">
    <property type="component" value="Chromosome 5"/>
</dbReference>
<dbReference type="PaxDb" id="3880-AES97220"/>
<keyword evidence="1" id="KW-1133">Transmembrane helix</keyword>
<reference evidence="3" key="3">
    <citation type="submission" date="2015-04" db="UniProtKB">
        <authorList>
            <consortium name="EnsemblPlants"/>
        </authorList>
    </citation>
    <scope>IDENTIFICATION</scope>
    <source>
        <strain evidence="3">cv. Jemalong A17</strain>
    </source>
</reference>
<organism evidence="2 4">
    <name type="scientific">Medicago truncatula</name>
    <name type="common">Barrel medic</name>
    <name type="synonym">Medicago tribuloides</name>
    <dbReference type="NCBI Taxonomy" id="3880"/>
    <lineage>
        <taxon>Eukaryota</taxon>
        <taxon>Viridiplantae</taxon>
        <taxon>Streptophyta</taxon>
        <taxon>Embryophyta</taxon>
        <taxon>Tracheophyta</taxon>
        <taxon>Spermatophyta</taxon>
        <taxon>Magnoliopsida</taxon>
        <taxon>eudicotyledons</taxon>
        <taxon>Gunneridae</taxon>
        <taxon>Pentapetalae</taxon>
        <taxon>rosids</taxon>
        <taxon>fabids</taxon>
        <taxon>Fabales</taxon>
        <taxon>Fabaceae</taxon>
        <taxon>Papilionoideae</taxon>
        <taxon>50 kb inversion clade</taxon>
        <taxon>NPAAA clade</taxon>
        <taxon>Hologalegina</taxon>
        <taxon>IRL clade</taxon>
        <taxon>Trifolieae</taxon>
        <taxon>Medicago</taxon>
    </lineage>
</organism>
<name>G7JY61_MEDTR</name>
<keyword evidence="1" id="KW-0472">Membrane</keyword>
<dbReference type="EMBL" id="CM001221">
    <property type="protein sequence ID" value="AES97220.1"/>
    <property type="molecule type" value="Genomic_DNA"/>
</dbReference>
<protein>
    <submittedName>
        <fullName evidence="2">Transmembrane protein, putative</fullName>
    </submittedName>
</protein>
<feature type="transmembrane region" description="Helical" evidence="1">
    <location>
        <begin position="74"/>
        <end position="93"/>
    </location>
</feature>
<keyword evidence="1 2" id="KW-0812">Transmembrane</keyword>
<feature type="transmembrane region" description="Helical" evidence="1">
    <location>
        <begin position="7"/>
        <end position="25"/>
    </location>
</feature>
<dbReference type="HOGENOM" id="CLU_1941231_0_0_1"/>
<accession>G7JY61</accession>
<reference evidence="2 4" key="1">
    <citation type="journal article" date="2011" name="Nature">
        <title>The Medicago genome provides insight into the evolution of rhizobial symbioses.</title>
        <authorList>
            <person name="Young N.D."/>
            <person name="Debelle F."/>
            <person name="Oldroyd G.E."/>
            <person name="Geurts R."/>
            <person name="Cannon S.B."/>
            <person name="Udvardi M.K."/>
            <person name="Benedito V.A."/>
            <person name="Mayer K.F."/>
            <person name="Gouzy J."/>
            <person name="Schoof H."/>
            <person name="Van de Peer Y."/>
            <person name="Proost S."/>
            <person name="Cook D.R."/>
            <person name="Meyers B.C."/>
            <person name="Spannagl M."/>
            <person name="Cheung F."/>
            <person name="De Mita S."/>
            <person name="Krishnakumar V."/>
            <person name="Gundlach H."/>
            <person name="Zhou S."/>
            <person name="Mudge J."/>
            <person name="Bharti A.K."/>
            <person name="Murray J.D."/>
            <person name="Naoumkina M.A."/>
            <person name="Rosen B."/>
            <person name="Silverstein K.A."/>
            <person name="Tang H."/>
            <person name="Rombauts S."/>
            <person name="Zhao P.X."/>
            <person name="Zhou P."/>
            <person name="Barbe V."/>
            <person name="Bardou P."/>
            <person name="Bechner M."/>
            <person name="Bellec A."/>
            <person name="Berger A."/>
            <person name="Berges H."/>
            <person name="Bidwell S."/>
            <person name="Bisseling T."/>
            <person name="Choisne N."/>
            <person name="Couloux A."/>
            <person name="Denny R."/>
            <person name="Deshpande S."/>
            <person name="Dai X."/>
            <person name="Doyle J.J."/>
            <person name="Dudez A.M."/>
            <person name="Farmer A.D."/>
            <person name="Fouteau S."/>
            <person name="Franken C."/>
            <person name="Gibelin C."/>
            <person name="Gish J."/>
            <person name="Goldstein S."/>
            <person name="Gonzalez A.J."/>
            <person name="Green P.J."/>
            <person name="Hallab A."/>
            <person name="Hartog M."/>
            <person name="Hua A."/>
            <person name="Humphray S.J."/>
            <person name="Jeong D.H."/>
            <person name="Jing Y."/>
            <person name="Jocker A."/>
            <person name="Kenton S.M."/>
            <person name="Kim D.J."/>
            <person name="Klee K."/>
            <person name="Lai H."/>
            <person name="Lang C."/>
            <person name="Lin S."/>
            <person name="Macmil S.L."/>
            <person name="Magdelenat G."/>
            <person name="Matthews L."/>
            <person name="McCorrison J."/>
            <person name="Monaghan E.L."/>
            <person name="Mun J.H."/>
            <person name="Najar F.Z."/>
            <person name="Nicholson C."/>
            <person name="Noirot C."/>
            <person name="O'Bleness M."/>
            <person name="Paule C.R."/>
            <person name="Poulain J."/>
            <person name="Prion F."/>
            <person name="Qin B."/>
            <person name="Qu C."/>
            <person name="Retzel E.F."/>
            <person name="Riddle C."/>
            <person name="Sallet E."/>
            <person name="Samain S."/>
            <person name="Samson N."/>
            <person name="Sanders I."/>
            <person name="Saurat O."/>
            <person name="Scarpelli C."/>
            <person name="Schiex T."/>
            <person name="Segurens B."/>
            <person name="Severin A.J."/>
            <person name="Sherrier D.J."/>
            <person name="Shi R."/>
            <person name="Sims S."/>
            <person name="Singer S.R."/>
            <person name="Sinharoy S."/>
            <person name="Sterck L."/>
            <person name="Viollet A."/>
            <person name="Wang B.B."/>
            <person name="Wang K."/>
            <person name="Wang M."/>
            <person name="Wang X."/>
            <person name="Warfsmann J."/>
            <person name="Weissenbach J."/>
            <person name="White D.D."/>
            <person name="White J.D."/>
            <person name="Wiley G.B."/>
            <person name="Wincker P."/>
            <person name="Xing Y."/>
            <person name="Yang L."/>
            <person name="Yao Z."/>
            <person name="Ying F."/>
            <person name="Zhai J."/>
            <person name="Zhou L."/>
            <person name="Zuber A."/>
            <person name="Denarie J."/>
            <person name="Dixon R.A."/>
            <person name="May G.D."/>
            <person name="Schwartz D.C."/>
            <person name="Rogers J."/>
            <person name="Quetier F."/>
            <person name="Town C.D."/>
            <person name="Roe B.A."/>
        </authorList>
    </citation>
    <scope>NUCLEOTIDE SEQUENCE [LARGE SCALE GENOMIC DNA]</scope>
    <source>
        <strain evidence="2">A17</strain>
        <strain evidence="3 4">cv. Jemalong A17</strain>
    </source>
</reference>